<organism evidence="1 2">
    <name type="scientific">Pontibacter mucosus</name>
    <dbReference type="NCBI Taxonomy" id="1649266"/>
    <lineage>
        <taxon>Bacteria</taxon>
        <taxon>Pseudomonadati</taxon>
        <taxon>Bacteroidota</taxon>
        <taxon>Cytophagia</taxon>
        <taxon>Cytophagales</taxon>
        <taxon>Hymenobacteraceae</taxon>
        <taxon>Pontibacter</taxon>
    </lineage>
</organism>
<dbReference type="OrthoDB" id="852970at2"/>
<accession>A0A2T5YTK8</accession>
<keyword evidence="2" id="KW-1185">Reference proteome</keyword>
<reference evidence="1 2" key="1">
    <citation type="submission" date="2018-04" db="EMBL/GenBank/DDBJ databases">
        <title>Genomic Encyclopedia of Archaeal and Bacterial Type Strains, Phase II (KMG-II): from individual species to whole genera.</title>
        <authorList>
            <person name="Goeker M."/>
        </authorList>
    </citation>
    <scope>NUCLEOTIDE SEQUENCE [LARGE SCALE GENOMIC DNA]</scope>
    <source>
        <strain evidence="1 2">DSM 100162</strain>
    </source>
</reference>
<proteinExistence type="predicted"/>
<name>A0A2T5YTK8_9BACT</name>
<evidence type="ECO:0000313" key="1">
    <source>
        <dbReference type="EMBL" id="PTX22655.1"/>
    </source>
</evidence>
<comment type="caution">
    <text evidence="1">The sequence shown here is derived from an EMBL/GenBank/DDBJ whole genome shotgun (WGS) entry which is preliminary data.</text>
</comment>
<sequence>MRHFVKYILLFAFAVLGYSGSEQGRYAEAVYTLPRAAEANKEPDKLSANELYKLAGLQRAEERVNTAQSQPAPPSKGNAGSLLAHSYALELKVQSLVSQQVLRSRLICLSLTVREIIFPFHYFW</sequence>
<dbReference type="RefSeq" id="WP_108210182.1">
    <property type="nucleotide sequence ID" value="NZ_QBKI01000001.1"/>
</dbReference>
<evidence type="ECO:0000313" key="2">
    <source>
        <dbReference type="Proteomes" id="UP000244225"/>
    </source>
</evidence>
<dbReference type="Proteomes" id="UP000244225">
    <property type="component" value="Unassembled WGS sequence"/>
</dbReference>
<dbReference type="EMBL" id="QBKI01000001">
    <property type="protein sequence ID" value="PTX22655.1"/>
    <property type="molecule type" value="Genomic_DNA"/>
</dbReference>
<protein>
    <submittedName>
        <fullName evidence="1">Uncharacterized protein</fullName>
    </submittedName>
</protein>
<gene>
    <name evidence="1" type="ORF">C8N40_101481</name>
</gene>
<dbReference type="AlphaFoldDB" id="A0A2T5YTK8"/>